<dbReference type="EMBL" id="JAALLH010000001">
    <property type="protein sequence ID" value="NIY65323.1"/>
    <property type="molecule type" value="Genomic_DNA"/>
</dbReference>
<dbReference type="AlphaFoldDB" id="A0A7X5X2A9"/>
<reference evidence="2 3" key="1">
    <citation type="submission" date="2020-02" db="EMBL/GenBank/DDBJ databases">
        <title>Streptomyces malaysiensis DSM14702 (JHCC583434, PFL_A843) Genome sequencing and assembly.</title>
        <authorList>
            <person name="Samborskyy M."/>
        </authorList>
    </citation>
    <scope>NUCLEOTIDE SEQUENCE [LARGE SCALE GENOMIC DNA]</scope>
    <source>
        <strain evidence="2 3">DSM 14702</strain>
    </source>
</reference>
<accession>A0A7X5X2A9</accession>
<dbReference type="PANTHER" id="PTHR43441">
    <property type="entry name" value="RIBOSOMAL-PROTEIN-SERINE ACETYLTRANSFERASE"/>
    <property type="match status" value="1"/>
</dbReference>
<dbReference type="SUPFAM" id="SSF55729">
    <property type="entry name" value="Acyl-CoA N-acyltransferases (Nat)"/>
    <property type="match status" value="1"/>
</dbReference>
<comment type="caution">
    <text evidence="2">The sequence shown here is derived from an EMBL/GenBank/DDBJ whole genome shotgun (WGS) entry which is preliminary data.</text>
</comment>
<dbReference type="Pfam" id="PF13302">
    <property type="entry name" value="Acetyltransf_3"/>
    <property type="match status" value="1"/>
</dbReference>
<dbReference type="Proteomes" id="UP000536624">
    <property type="component" value="Unassembled WGS sequence"/>
</dbReference>
<dbReference type="Gene3D" id="3.40.630.30">
    <property type="match status" value="1"/>
</dbReference>
<proteinExistence type="predicted"/>
<protein>
    <submittedName>
        <fullName evidence="2">N-acetyltransferase GCN5</fullName>
    </submittedName>
</protein>
<gene>
    <name evidence="2" type="ORF">SMALB_3309</name>
</gene>
<sequence length="214" mass="23646">MDSHYWPLYGLRLRTPRLELRLPDIPRLDELAAAAADGVHDPAEMPFSLPWTDAPPEERGRSTFQHVLRTIAEWRPEQWTLSLAVLHEGTVIGRQDLLATDFAVTREAETGSWLGAAHQGKGLGTEMRAAVTHLAFEGLGARSVTSGAMVENGRSLGVSRRLGYRPDGLSVVAVRGEARTLQRLRLDRAAWEEHRTTPVEIAGLEPCRPLFGTV</sequence>
<evidence type="ECO:0000313" key="3">
    <source>
        <dbReference type="Proteomes" id="UP000536624"/>
    </source>
</evidence>
<evidence type="ECO:0000313" key="2">
    <source>
        <dbReference type="EMBL" id="NIY65323.1"/>
    </source>
</evidence>
<dbReference type="PANTHER" id="PTHR43441:SF11">
    <property type="entry name" value="RIBOSOMAL-PROTEIN-SERINE ACETYLTRANSFERASE"/>
    <property type="match status" value="1"/>
</dbReference>
<dbReference type="InterPro" id="IPR016181">
    <property type="entry name" value="Acyl_CoA_acyltransferase"/>
</dbReference>
<dbReference type="PROSITE" id="PS51186">
    <property type="entry name" value="GNAT"/>
    <property type="match status" value="1"/>
</dbReference>
<dbReference type="InterPro" id="IPR051908">
    <property type="entry name" value="Ribosomal_N-acetyltransferase"/>
</dbReference>
<dbReference type="GO" id="GO:0005737">
    <property type="term" value="C:cytoplasm"/>
    <property type="evidence" value="ECO:0007669"/>
    <property type="project" value="TreeGrafter"/>
</dbReference>
<dbReference type="GO" id="GO:1990189">
    <property type="term" value="F:protein N-terminal-serine acetyltransferase activity"/>
    <property type="evidence" value="ECO:0007669"/>
    <property type="project" value="TreeGrafter"/>
</dbReference>
<keyword evidence="2" id="KW-0808">Transferase</keyword>
<evidence type="ECO:0000259" key="1">
    <source>
        <dbReference type="PROSITE" id="PS51186"/>
    </source>
</evidence>
<name>A0A7X5X2A9_STRMQ</name>
<organism evidence="2 3">
    <name type="scientific">Streptomyces malaysiensis</name>
    <dbReference type="NCBI Taxonomy" id="92644"/>
    <lineage>
        <taxon>Bacteria</taxon>
        <taxon>Bacillati</taxon>
        <taxon>Actinomycetota</taxon>
        <taxon>Actinomycetes</taxon>
        <taxon>Kitasatosporales</taxon>
        <taxon>Streptomycetaceae</taxon>
        <taxon>Streptomyces</taxon>
        <taxon>Streptomyces violaceusniger group</taxon>
    </lineage>
</organism>
<dbReference type="GO" id="GO:0008999">
    <property type="term" value="F:protein-N-terminal-alanine acetyltransferase activity"/>
    <property type="evidence" value="ECO:0007669"/>
    <property type="project" value="TreeGrafter"/>
</dbReference>
<dbReference type="RefSeq" id="WP_167501475.1">
    <property type="nucleotide sequence ID" value="NZ_JAALLH010000001.1"/>
</dbReference>
<dbReference type="InterPro" id="IPR000182">
    <property type="entry name" value="GNAT_dom"/>
</dbReference>
<feature type="domain" description="N-acetyltransferase" evidence="1">
    <location>
        <begin position="11"/>
        <end position="198"/>
    </location>
</feature>